<evidence type="ECO:0000313" key="1">
    <source>
        <dbReference type="EMBL" id="SVB95047.1"/>
    </source>
</evidence>
<dbReference type="AlphaFoldDB" id="A0A382I740"/>
<dbReference type="EMBL" id="UINC01065411">
    <property type="protein sequence ID" value="SVB95047.1"/>
    <property type="molecule type" value="Genomic_DNA"/>
</dbReference>
<reference evidence="1" key="1">
    <citation type="submission" date="2018-05" db="EMBL/GenBank/DDBJ databases">
        <authorList>
            <person name="Lanie J.A."/>
            <person name="Ng W.-L."/>
            <person name="Kazmierczak K.M."/>
            <person name="Andrzejewski T.M."/>
            <person name="Davidsen T.M."/>
            <person name="Wayne K.J."/>
            <person name="Tettelin H."/>
            <person name="Glass J.I."/>
            <person name="Rusch D."/>
            <person name="Podicherti R."/>
            <person name="Tsui H.-C.T."/>
            <person name="Winkler M.E."/>
        </authorList>
    </citation>
    <scope>NUCLEOTIDE SEQUENCE</scope>
</reference>
<organism evidence="1">
    <name type="scientific">marine metagenome</name>
    <dbReference type="NCBI Taxonomy" id="408172"/>
    <lineage>
        <taxon>unclassified sequences</taxon>
        <taxon>metagenomes</taxon>
        <taxon>ecological metagenomes</taxon>
    </lineage>
</organism>
<name>A0A382I740_9ZZZZ</name>
<sequence>MPELGDYGIGIESLREMYEKWQQGETKSALEIEYLGKVESHGKLFSSLVRRHLGIETEKRSPSALEIARLRRLLVDNGIDPDGQA</sequence>
<protein>
    <submittedName>
        <fullName evidence="1">Uncharacterized protein</fullName>
    </submittedName>
</protein>
<accession>A0A382I740</accession>
<proteinExistence type="predicted"/>
<gene>
    <name evidence="1" type="ORF">METZ01_LOCUS247901</name>
</gene>